<gene>
    <name evidence="2" type="ORF">DFH05DRAFT_1461458</name>
</gene>
<reference evidence="2 3" key="1">
    <citation type="journal article" date="2023" name="Proc. Natl. Acad. Sci. U.S.A.">
        <title>A global phylogenomic analysis of the shiitake genus Lentinula.</title>
        <authorList>
            <person name="Sierra-Patev S."/>
            <person name="Min B."/>
            <person name="Naranjo-Ortiz M."/>
            <person name="Looney B."/>
            <person name="Konkel Z."/>
            <person name="Slot J.C."/>
            <person name="Sakamoto Y."/>
            <person name="Steenwyk J.L."/>
            <person name="Rokas A."/>
            <person name="Carro J."/>
            <person name="Camarero S."/>
            <person name="Ferreira P."/>
            <person name="Molpeceres G."/>
            <person name="Ruiz-Duenas F.J."/>
            <person name="Serrano A."/>
            <person name="Henrissat B."/>
            <person name="Drula E."/>
            <person name="Hughes K.W."/>
            <person name="Mata J.L."/>
            <person name="Ishikawa N.K."/>
            <person name="Vargas-Isla R."/>
            <person name="Ushijima S."/>
            <person name="Smith C.A."/>
            <person name="Donoghue J."/>
            <person name="Ahrendt S."/>
            <person name="Andreopoulos W."/>
            <person name="He G."/>
            <person name="LaButti K."/>
            <person name="Lipzen A."/>
            <person name="Ng V."/>
            <person name="Riley R."/>
            <person name="Sandor L."/>
            <person name="Barry K."/>
            <person name="Martinez A.T."/>
            <person name="Xiao Y."/>
            <person name="Gibbons J.G."/>
            <person name="Terashima K."/>
            <person name="Grigoriev I.V."/>
            <person name="Hibbett D."/>
        </authorList>
    </citation>
    <scope>NUCLEOTIDE SEQUENCE [LARGE SCALE GENOMIC DNA]</scope>
    <source>
        <strain evidence="2 3">TFB7810</strain>
    </source>
</reference>
<evidence type="ECO:0000313" key="2">
    <source>
        <dbReference type="EMBL" id="KAJ3742335.1"/>
    </source>
</evidence>
<name>A0A9W8NWR4_9AGAR</name>
<dbReference type="Pfam" id="PF01814">
    <property type="entry name" value="Hemerythrin"/>
    <property type="match status" value="1"/>
</dbReference>
<dbReference type="EMBL" id="JANVFU010000010">
    <property type="protein sequence ID" value="KAJ3742335.1"/>
    <property type="molecule type" value="Genomic_DNA"/>
</dbReference>
<dbReference type="CDD" id="cd12108">
    <property type="entry name" value="Hr-like"/>
    <property type="match status" value="1"/>
</dbReference>
<feature type="domain" description="Hemerythrin-like" evidence="1">
    <location>
        <begin position="21"/>
        <end position="141"/>
    </location>
</feature>
<evidence type="ECO:0000313" key="3">
    <source>
        <dbReference type="Proteomes" id="UP001142393"/>
    </source>
</evidence>
<evidence type="ECO:0000259" key="1">
    <source>
        <dbReference type="Pfam" id="PF01814"/>
    </source>
</evidence>
<protein>
    <recommendedName>
        <fullName evidence="1">Hemerythrin-like domain-containing protein</fullName>
    </recommendedName>
</protein>
<dbReference type="PANTHER" id="PTHR38048:SF2">
    <property type="entry name" value="HEMERYTHRIN-LIKE DOMAIN-CONTAINING PROTEIN"/>
    <property type="match status" value="1"/>
</dbReference>
<dbReference type="InterPro" id="IPR053206">
    <property type="entry name" value="Dimeric_xanthone_biosynth"/>
</dbReference>
<dbReference type="Proteomes" id="UP001142393">
    <property type="component" value="Unassembled WGS sequence"/>
</dbReference>
<sequence length="230" mass="26178">MPAPYPLITMLNPSTNSYASSNMAAAHNAFIQGINAIVQHAPTVPKEKVQAFMIFGLAVVDNIHHHHDLEEQYLFPEYEKKLGHGAMSQNVQEHKQFVPALLELKEHMEDIKSGNSLYDSNLLLSKIHSFSDVMIAHLTHEVSLLESGRMRANFTEKDLKDIDSGFMSLALKRIEFATTMPLSVVCGNPETPWFPPFPLPLKWATRWWFARKYSEAWEFGPLDLYGNPRK</sequence>
<organism evidence="2 3">
    <name type="scientific">Lentinula detonsa</name>
    <dbReference type="NCBI Taxonomy" id="2804962"/>
    <lineage>
        <taxon>Eukaryota</taxon>
        <taxon>Fungi</taxon>
        <taxon>Dikarya</taxon>
        <taxon>Basidiomycota</taxon>
        <taxon>Agaricomycotina</taxon>
        <taxon>Agaricomycetes</taxon>
        <taxon>Agaricomycetidae</taxon>
        <taxon>Agaricales</taxon>
        <taxon>Marasmiineae</taxon>
        <taxon>Omphalotaceae</taxon>
        <taxon>Lentinula</taxon>
    </lineage>
</organism>
<keyword evidence="3" id="KW-1185">Reference proteome</keyword>
<dbReference type="AlphaFoldDB" id="A0A9W8NWR4"/>
<comment type="caution">
    <text evidence="2">The sequence shown here is derived from an EMBL/GenBank/DDBJ whole genome shotgun (WGS) entry which is preliminary data.</text>
</comment>
<accession>A0A9W8NWR4</accession>
<dbReference type="Gene3D" id="1.20.120.520">
    <property type="entry name" value="nmb1532 protein domain like"/>
    <property type="match status" value="1"/>
</dbReference>
<dbReference type="InterPro" id="IPR012312">
    <property type="entry name" value="Hemerythrin-like"/>
</dbReference>
<dbReference type="PANTHER" id="PTHR38048">
    <property type="entry name" value="EXPRESSED PROTEIN"/>
    <property type="match status" value="1"/>
</dbReference>
<proteinExistence type="predicted"/>